<protein>
    <submittedName>
        <fullName evidence="1">VF530 family protein</fullName>
    </submittedName>
</protein>
<sequence>MHANDPLHGVTLEMMINALVTHYGWAEMARRVNINCFKSDPSVKSSLKFLRRTPWARSEVEALYLESLRDAPSSDAFNPWTQGRD</sequence>
<reference evidence="2" key="1">
    <citation type="submission" date="2023-07" db="EMBL/GenBank/DDBJ databases">
        <title>Structural and functional analysis of rice phyllospheric bacteria for their antimicrobial properties and defense elicitation against blast disease.</title>
        <authorList>
            <person name="Sahu K.P."/>
            <person name="Asharani P."/>
            <person name="Kumar M."/>
            <person name="Reddy B."/>
            <person name="Kumar A."/>
        </authorList>
    </citation>
    <scope>NUCLEOTIDE SEQUENCE [LARGE SCALE GENOMIC DNA]</scope>
    <source>
        <strain evidence="2">OsEp_Plm_30P10</strain>
    </source>
</reference>
<organism evidence="1 2">
    <name type="scientific">Pantoea eucrina</name>
    <dbReference type="NCBI Taxonomy" id="472693"/>
    <lineage>
        <taxon>Bacteria</taxon>
        <taxon>Pseudomonadati</taxon>
        <taxon>Pseudomonadota</taxon>
        <taxon>Gammaproteobacteria</taxon>
        <taxon>Enterobacterales</taxon>
        <taxon>Erwiniaceae</taxon>
        <taxon>Pantoea</taxon>
    </lineage>
</organism>
<proteinExistence type="predicted"/>
<dbReference type="RefSeq" id="WP_322542405.1">
    <property type="nucleotide sequence ID" value="NZ_JAOBTT010000001.1"/>
</dbReference>
<evidence type="ECO:0000313" key="2">
    <source>
        <dbReference type="Proteomes" id="UP001288620"/>
    </source>
</evidence>
<dbReference type="Proteomes" id="UP001288620">
    <property type="component" value="Unassembled WGS sequence"/>
</dbReference>
<dbReference type="InterPro" id="IPR018668">
    <property type="entry name" value="DNA-binding_VF530-like"/>
</dbReference>
<keyword evidence="2" id="KW-1185">Reference proteome</keyword>
<gene>
    <name evidence="1" type="ORF">N4G40_09095</name>
</gene>
<dbReference type="EMBL" id="JAOBTT010000001">
    <property type="protein sequence ID" value="MDZ7278426.1"/>
    <property type="molecule type" value="Genomic_DNA"/>
</dbReference>
<dbReference type="Gene3D" id="1.10.720.30">
    <property type="entry name" value="SAP domain"/>
    <property type="match status" value="1"/>
</dbReference>
<name>A0ABU5LFC1_9GAMM</name>
<dbReference type="InterPro" id="IPR036361">
    <property type="entry name" value="SAP_dom_sf"/>
</dbReference>
<accession>A0ABU5LFC1</accession>
<evidence type="ECO:0000313" key="1">
    <source>
        <dbReference type="EMBL" id="MDZ7278426.1"/>
    </source>
</evidence>
<dbReference type="Pfam" id="PF09905">
    <property type="entry name" value="VF530"/>
    <property type="match status" value="1"/>
</dbReference>
<comment type="caution">
    <text evidence="1">The sequence shown here is derived from an EMBL/GenBank/DDBJ whole genome shotgun (WGS) entry which is preliminary data.</text>
</comment>